<dbReference type="PANTHER" id="PTHR35795">
    <property type="entry name" value="SLR1885 PROTEIN"/>
    <property type="match status" value="1"/>
</dbReference>
<dbReference type="Gene3D" id="1.10.3210.10">
    <property type="entry name" value="Hypothetical protein af1432"/>
    <property type="match status" value="1"/>
</dbReference>
<evidence type="ECO:0000313" key="10">
    <source>
        <dbReference type="Proteomes" id="UP000182975"/>
    </source>
</evidence>
<evidence type="ECO:0000256" key="6">
    <source>
        <dbReference type="ARBA" id="ARBA00049417"/>
    </source>
</evidence>
<dbReference type="RefSeq" id="WP_240480563.1">
    <property type="nucleotide sequence ID" value="NZ_CP011402.1"/>
</dbReference>
<dbReference type="NCBIfam" id="TIGR00488">
    <property type="entry name" value="bis(5'-nucleosyl)-tetraphosphatase (symmetrical) YqeK"/>
    <property type="match status" value="1"/>
</dbReference>
<dbReference type="NCBIfam" id="TIGR00277">
    <property type="entry name" value="HDIG"/>
    <property type="match status" value="1"/>
</dbReference>
<evidence type="ECO:0000256" key="5">
    <source>
        <dbReference type="ARBA" id="ARBA00023004"/>
    </source>
</evidence>
<evidence type="ECO:0000256" key="7">
    <source>
        <dbReference type="SAM" id="MobiDB-lite"/>
    </source>
</evidence>
<dbReference type="InterPro" id="IPR006674">
    <property type="entry name" value="HD_domain"/>
</dbReference>
<organism evidence="9 10">
    <name type="scientific">Denitrobacterium detoxificans</name>
    <dbReference type="NCBI Taxonomy" id="79604"/>
    <lineage>
        <taxon>Bacteria</taxon>
        <taxon>Bacillati</taxon>
        <taxon>Actinomycetota</taxon>
        <taxon>Coriobacteriia</taxon>
        <taxon>Eggerthellales</taxon>
        <taxon>Eggerthellaceae</taxon>
        <taxon>Denitrobacterium</taxon>
    </lineage>
</organism>
<keyword evidence="10" id="KW-1185">Reference proteome</keyword>
<dbReference type="InterPro" id="IPR005249">
    <property type="entry name" value="YqeK"/>
</dbReference>
<feature type="compositionally biased region" description="Basic and acidic residues" evidence="7">
    <location>
        <begin position="10"/>
        <end position="21"/>
    </location>
</feature>
<reference evidence="10" key="1">
    <citation type="submission" date="2016-10" db="EMBL/GenBank/DDBJ databases">
        <authorList>
            <person name="Varghese N."/>
        </authorList>
    </citation>
    <scope>NUCLEOTIDE SEQUENCE [LARGE SCALE GENOMIC DNA]</scope>
    <source>
        <strain evidence="10">DSM 21843</strain>
    </source>
</reference>
<accession>A0A1H8RR54</accession>
<dbReference type="EC" id="3.6.1.41" evidence="1"/>
<protein>
    <recommendedName>
        <fullName evidence="1">bis(5'-nucleosyl)-tetraphosphatase (symmetrical)</fullName>
        <ecNumber evidence="1">3.6.1.41</ecNumber>
    </recommendedName>
</protein>
<proteinExistence type="predicted"/>
<keyword evidence="4 9" id="KW-0378">Hydrolase</keyword>
<evidence type="ECO:0000256" key="4">
    <source>
        <dbReference type="ARBA" id="ARBA00022801"/>
    </source>
</evidence>
<evidence type="ECO:0000256" key="3">
    <source>
        <dbReference type="ARBA" id="ARBA00022741"/>
    </source>
</evidence>
<gene>
    <name evidence="9" type="ORF">SAMN02910314_00877</name>
</gene>
<dbReference type="InterPro" id="IPR003607">
    <property type="entry name" value="HD/PDEase_dom"/>
</dbReference>
<keyword evidence="5" id="KW-0408">Iron</keyword>
<dbReference type="GO" id="GO:0008803">
    <property type="term" value="F:bis(5'-nucleosyl)-tetraphosphatase (symmetrical) activity"/>
    <property type="evidence" value="ECO:0007669"/>
    <property type="project" value="UniProtKB-EC"/>
</dbReference>
<dbReference type="EMBL" id="FOEC01000004">
    <property type="protein sequence ID" value="SEO69099.1"/>
    <property type="molecule type" value="Genomic_DNA"/>
</dbReference>
<evidence type="ECO:0000256" key="2">
    <source>
        <dbReference type="ARBA" id="ARBA00022723"/>
    </source>
</evidence>
<keyword evidence="3" id="KW-0547">Nucleotide-binding</keyword>
<dbReference type="InterPro" id="IPR051094">
    <property type="entry name" value="Diverse_Catalytic_Enzymes"/>
</dbReference>
<dbReference type="SMART" id="SM00471">
    <property type="entry name" value="HDc"/>
    <property type="match status" value="1"/>
</dbReference>
<keyword evidence="2" id="KW-0479">Metal-binding</keyword>
<evidence type="ECO:0000256" key="1">
    <source>
        <dbReference type="ARBA" id="ARBA00012506"/>
    </source>
</evidence>
<dbReference type="Pfam" id="PF01966">
    <property type="entry name" value="HD"/>
    <property type="match status" value="1"/>
</dbReference>
<dbReference type="CDD" id="cd00077">
    <property type="entry name" value="HDc"/>
    <property type="match status" value="1"/>
</dbReference>
<dbReference type="STRING" id="79604.AAY81_06560"/>
<feature type="compositionally biased region" description="Basic residues" evidence="7">
    <location>
        <begin position="22"/>
        <end position="34"/>
    </location>
</feature>
<dbReference type="GO" id="GO:0046872">
    <property type="term" value="F:metal ion binding"/>
    <property type="evidence" value="ECO:0007669"/>
    <property type="project" value="UniProtKB-KW"/>
</dbReference>
<evidence type="ECO:0000259" key="8">
    <source>
        <dbReference type="SMART" id="SM00471"/>
    </source>
</evidence>
<dbReference type="SUPFAM" id="SSF109604">
    <property type="entry name" value="HD-domain/PDEase-like"/>
    <property type="match status" value="1"/>
</dbReference>
<name>A0A1H8RR54_9ACTN</name>
<dbReference type="InterPro" id="IPR006675">
    <property type="entry name" value="HDIG_dom"/>
</dbReference>
<feature type="region of interest" description="Disordered" evidence="7">
    <location>
        <begin position="1"/>
        <end position="38"/>
    </location>
</feature>
<sequence>MGKKKNKKQLQKELEKLEKKQLAKKKNKKAKKAAKRQELTREKLIELSGGDLPYQPASKKVFGKKNYKRMKVLLAARVGKKRYKHSVGVAKTAKKLAKLYGYNPKVARMAGILHDWDKGLGVYEIRERAQTLGVDLDPQISENMPWLLHGPTAAAALRLEYPEFGEEVFQAIARHTSGAAEMSPLDCIIYVADIIEPNRTFGDMKGIKRLRKEVGKVPLEQLYFDAFKYTFTFLVNRDRQLYPETVDIWNSLMWKYGFVRTMKF</sequence>
<dbReference type="GO" id="GO:0000166">
    <property type="term" value="F:nucleotide binding"/>
    <property type="evidence" value="ECO:0007669"/>
    <property type="project" value="UniProtKB-KW"/>
</dbReference>
<dbReference type="PANTHER" id="PTHR35795:SF1">
    <property type="entry name" value="BIS(5'-NUCLEOSYL)-TETRAPHOSPHATASE, SYMMETRICAL"/>
    <property type="match status" value="1"/>
</dbReference>
<dbReference type="Proteomes" id="UP000182975">
    <property type="component" value="Unassembled WGS sequence"/>
</dbReference>
<dbReference type="AlphaFoldDB" id="A0A1H8RR54"/>
<feature type="domain" description="HD/PDEase" evidence="8">
    <location>
        <begin position="78"/>
        <end position="207"/>
    </location>
</feature>
<evidence type="ECO:0000313" key="9">
    <source>
        <dbReference type="EMBL" id="SEO69099.1"/>
    </source>
</evidence>
<comment type="catalytic activity">
    <reaction evidence="6">
        <text>P(1),P(4)-bis(5'-adenosyl) tetraphosphate + H2O = 2 ADP + 2 H(+)</text>
        <dbReference type="Rhea" id="RHEA:24252"/>
        <dbReference type="ChEBI" id="CHEBI:15377"/>
        <dbReference type="ChEBI" id="CHEBI:15378"/>
        <dbReference type="ChEBI" id="CHEBI:58141"/>
        <dbReference type="ChEBI" id="CHEBI:456216"/>
        <dbReference type="EC" id="3.6.1.41"/>
    </reaction>
</comment>